<dbReference type="InterPro" id="IPR036961">
    <property type="entry name" value="Kinesin_motor_dom_sf"/>
</dbReference>
<dbReference type="OrthoDB" id="3176171at2759"/>
<sequence length="564" mass="64018">MPPFTNSSPAPSSSPPSTVSMGRRLLTGRRAAVTDREFLIRVSYMEIYNEEINDLLVLGNQKLPIHESLERGVYVAGLREEIVNNTDQVLELIKLGETNRHFGETNMNARSSRSHTIFRMYQECHILLGDVSSEDAIRGSLSWSHIPYRDSKLTRILQPALGGNAKTSIICTVAPEEIHVEETKGTLQFASRAKQITNCAQVNEILTDAALLKRQKLEIEDLRKKLQGSHSEVLEQVILKQRNDMLKSEMERDKLAMQLEEERKAREALEHHIKEQQKRMDNLNDLSLSSDQTLNLCQERVGSGEISQEVFNANNETQLDGFKTPNFKSMPSNFVMKRATYSGAIESSPIPDSFDSTADEDMWLRLNKGCTTDLDTLHMTPFGNNQSFLSRDESLLQIIFESWRQGLLGPSQLFLSAFPDRFDVQSSMASLPEPLPGVRRLFELLDEKQDPFLLKNVSDLNISDHHSSQLSPVSVLDFHSSENECSSIDNQSKEEISSSISKSIYFSHLHSYNKIKRGLEKNKQIVDKIVIEIEAAIFEEIQEETVLQMLEFHSCTFCTECIRC</sequence>
<dbReference type="InterPro" id="IPR027417">
    <property type="entry name" value="P-loop_NTPase"/>
</dbReference>
<evidence type="ECO:0000256" key="5">
    <source>
        <dbReference type="SAM" id="Coils"/>
    </source>
</evidence>
<protein>
    <recommendedName>
        <fullName evidence="7">Kinesin motor domain-containing protein</fullName>
    </recommendedName>
</protein>
<dbReference type="PANTHER" id="PTHR47968">
    <property type="entry name" value="CENTROMERE PROTEIN E"/>
    <property type="match status" value="1"/>
</dbReference>
<evidence type="ECO:0000313" key="8">
    <source>
        <dbReference type="EMBL" id="KAJ0961091.1"/>
    </source>
</evidence>
<dbReference type="GO" id="GO:0008017">
    <property type="term" value="F:microtubule binding"/>
    <property type="evidence" value="ECO:0007669"/>
    <property type="project" value="InterPro"/>
</dbReference>
<evidence type="ECO:0000256" key="2">
    <source>
        <dbReference type="ARBA" id="ARBA00023054"/>
    </source>
</evidence>
<reference evidence="8 9" key="1">
    <citation type="journal article" date="2022" name="Hortic Res">
        <title>The genome of Dioscorea zingiberensis sheds light on the biosynthesis, origin and evolution of the medicinally important diosgenin saponins.</title>
        <authorList>
            <person name="Li Y."/>
            <person name="Tan C."/>
            <person name="Li Z."/>
            <person name="Guo J."/>
            <person name="Li S."/>
            <person name="Chen X."/>
            <person name="Wang C."/>
            <person name="Dai X."/>
            <person name="Yang H."/>
            <person name="Song W."/>
            <person name="Hou L."/>
            <person name="Xu J."/>
            <person name="Tong Z."/>
            <person name="Xu A."/>
            <person name="Yuan X."/>
            <person name="Wang W."/>
            <person name="Yang Q."/>
            <person name="Chen L."/>
            <person name="Sun Z."/>
            <person name="Wang K."/>
            <person name="Pan B."/>
            <person name="Chen J."/>
            <person name="Bao Y."/>
            <person name="Liu F."/>
            <person name="Qi X."/>
            <person name="Gang D.R."/>
            <person name="Wen J."/>
            <person name="Li J."/>
        </authorList>
    </citation>
    <scope>NUCLEOTIDE SEQUENCE [LARGE SCALE GENOMIC DNA]</scope>
    <source>
        <strain evidence="8">Dzin_1.0</strain>
    </source>
</reference>
<feature type="coiled-coil region" evidence="5">
    <location>
        <begin position="212"/>
        <end position="286"/>
    </location>
</feature>
<dbReference type="PANTHER" id="PTHR47968:SF36">
    <property type="entry name" value="KINESIN HEAVY CHAIN ISOFORM X1"/>
    <property type="match status" value="1"/>
</dbReference>
<dbReference type="SMART" id="SM00129">
    <property type="entry name" value="KISc"/>
    <property type="match status" value="1"/>
</dbReference>
<feature type="compositionally biased region" description="Low complexity" evidence="6">
    <location>
        <begin position="1"/>
        <end position="17"/>
    </location>
</feature>
<evidence type="ECO:0000313" key="9">
    <source>
        <dbReference type="Proteomes" id="UP001085076"/>
    </source>
</evidence>
<dbReference type="GO" id="GO:0005874">
    <property type="term" value="C:microtubule"/>
    <property type="evidence" value="ECO:0007669"/>
    <property type="project" value="UniProtKB-KW"/>
</dbReference>
<evidence type="ECO:0000256" key="4">
    <source>
        <dbReference type="PROSITE-ProRule" id="PRU00283"/>
    </source>
</evidence>
<evidence type="ECO:0000256" key="3">
    <source>
        <dbReference type="ARBA" id="ARBA00023175"/>
    </source>
</evidence>
<evidence type="ECO:0000256" key="1">
    <source>
        <dbReference type="ARBA" id="ARBA00022701"/>
    </source>
</evidence>
<name>A0A9D5BUW9_9LILI</name>
<dbReference type="Proteomes" id="UP001085076">
    <property type="component" value="Unassembled WGS sequence"/>
</dbReference>
<dbReference type="InterPro" id="IPR027640">
    <property type="entry name" value="Kinesin-like_fam"/>
</dbReference>
<keyword evidence="3" id="KW-0505">Motor protein</keyword>
<dbReference type="Gene3D" id="3.40.850.10">
    <property type="entry name" value="Kinesin motor domain"/>
    <property type="match status" value="2"/>
</dbReference>
<keyword evidence="1" id="KW-0493">Microtubule</keyword>
<gene>
    <name evidence="8" type="ORF">J5N97_000992</name>
</gene>
<evidence type="ECO:0000259" key="7">
    <source>
        <dbReference type="PROSITE" id="PS50067"/>
    </source>
</evidence>
<dbReference type="GO" id="GO:0005524">
    <property type="term" value="F:ATP binding"/>
    <property type="evidence" value="ECO:0007669"/>
    <property type="project" value="InterPro"/>
</dbReference>
<dbReference type="AlphaFoldDB" id="A0A9D5BUW9"/>
<feature type="region of interest" description="Disordered" evidence="6">
    <location>
        <begin position="1"/>
        <end position="23"/>
    </location>
</feature>
<keyword evidence="9" id="KW-1185">Reference proteome</keyword>
<keyword evidence="2 5" id="KW-0175">Coiled coil</keyword>
<dbReference type="EMBL" id="JAGGNH010000043">
    <property type="protein sequence ID" value="KAJ0961091.1"/>
    <property type="molecule type" value="Genomic_DNA"/>
</dbReference>
<dbReference type="InterPro" id="IPR001752">
    <property type="entry name" value="Kinesin_motor_dom"/>
</dbReference>
<feature type="domain" description="Kinesin motor" evidence="7">
    <location>
        <begin position="1"/>
        <end position="196"/>
    </location>
</feature>
<organism evidence="8 9">
    <name type="scientific">Dioscorea zingiberensis</name>
    <dbReference type="NCBI Taxonomy" id="325984"/>
    <lineage>
        <taxon>Eukaryota</taxon>
        <taxon>Viridiplantae</taxon>
        <taxon>Streptophyta</taxon>
        <taxon>Embryophyta</taxon>
        <taxon>Tracheophyta</taxon>
        <taxon>Spermatophyta</taxon>
        <taxon>Magnoliopsida</taxon>
        <taxon>Liliopsida</taxon>
        <taxon>Dioscoreales</taxon>
        <taxon>Dioscoreaceae</taxon>
        <taxon>Dioscorea</taxon>
    </lineage>
</organism>
<dbReference type="SUPFAM" id="SSF52540">
    <property type="entry name" value="P-loop containing nucleoside triphosphate hydrolases"/>
    <property type="match status" value="1"/>
</dbReference>
<proteinExistence type="inferred from homology"/>
<dbReference type="Pfam" id="PF00225">
    <property type="entry name" value="Kinesin"/>
    <property type="match status" value="2"/>
</dbReference>
<evidence type="ECO:0000256" key="6">
    <source>
        <dbReference type="SAM" id="MobiDB-lite"/>
    </source>
</evidence>
<comment type="similarity">
    <text evidence="4">Belongs to the TRAFAC class myosin-kinesin ATPase superfamily. Kinesin family.</text>
</comment>
<accession>A0A9D5BUW9</accession>
<dbReference type="GO" id="GO:0003777">
    <property type="term" value="F:microtubule motor activity"/>
    <property type="evidence" value="ECO:0007669"/>
    <property type="project" value="InterPro"/>
</dbReference>
<comment type="caution">
    <text evidence="8">The sequence shown here is derived from an EMBL/GenBank/DDBJ whole genome shotgun (WGS) entry which is preliminary data.</text>
</comment>
<dbReference type="PROSITE" id="PS50067">
    <property type="entry name" value="KINESIN_MOTOR_2"/>
    <property type="match status" value="1"/>
</dbReference>
<comment type="caution">
    <text evidence="4">Lacks conserved residue(s) required for the propagation of feature annotation.</text>
</comment>
<dbReference type="GO" id="GO:0007018">
    <property type="term" value="P:microtubule-based movement"/>
    <property type="evidence" value="ECO:0007669"/>
    <property type="project" value="InterPro"/>
</dbReference>
<dbReference type="PRINTS" id="PR00380">
    <property type="entry name" value="KINESINHEAVY"/>
</dbReference>